<keyword evidence="4 8" id="KW-0677">Repeat</keyword>
<dbReference type="SMART" id="SM00320">
    <property type="entry name" value="WD40"/>
    <property type="match status" value="3"/>
</dbReference>
<evidence type="ECO:0000256" key="9">
    <source>
        <dbReference type="PROSITE-ProRule" id="PRU00221"/>
    </source>
</evidence>
<dbReference type="InterPro" id="IPR036322">
    <property type="entry name" value="WD40_repeat_dom_sf"/>
</dbReference>
<keyword evidence="11" id="KW-1185">Reference proteome</keyword>
<evidence type="ECO:0000313" key="10">
    <source>
        <dbReference type="EMBL" id="KOB71107.1"/>
    </source>
</evidence>
<dbReference type="SUPFAM" id="SSF50978">
    <property type="entry name" value="WD40 repeat-like"/>
    <property type="match status" value="1"/>
</dbReference>
<keyword evidence="3 8" id="KW-0819">tRNA processing</keyword>
<dbReference type="InterPro" id="IPR028884">
    <property type="entry name" value="Trm82"/>
</dbReference>
<evidence type="ECO:0000256" key="4">
    <source>
        <dbReference type="ARBA" id="ARBA00022737"/>
    </source>
</evidence>
<dbReference type="Gene3D" id="2.130.10.10">
    <property type="entry name" value="YVTN repeat-like/Quinoprotein amine dehydrogenase"/>
    <property type="match status" value="1"/>
</dbReference>
<evidence type="ECO:0000256" key="1">
    <source>
        <dbReference type="ARBA" id="ARBA00004123"/>
    </source>
</evidence>
<accession>A0A0L7L6M5</accession>
<dbReference type="GO" id="GO:0106004">
    <property type="term" value="P:tRNA (guanine-N7)-methylation"/>
    <property type="evidence" value="ECO:0007669"/>
    <property type="project" value="UniProtKB-UniRule"/>
</dbReference>
<comment type="subcellular location">
    <subcellularLocation>
        <location evidence="1 8">Nucleus</location>
    </subcellularLocation>
</comment>
<comment type="caution">
    <text evidence="10">The sequence shown here is derived from an EMBL/GenBank/DDBJ whole genome shotgun (WGS) entry which is preliminary data.</text>
</comment>
<dbReference type="GO" id="GO:0008168">
    <property type="term" value="F:methyltransferase activity"/>
    <property type="evidence" value="ECO:0007669"/>
    <property type="project" value="UniProtKB-KW"/>
</dbReference>
<dbReference type="Proteomes" id="UP000037510">
    <property type="component" value="Unassembled WGS sequence"/>
</dbReference>
<dbReference type="PROSITE" id="PS50294">
    <property type="entry name" value="WD_REPEATS_REGION"/>
    <property type="match status" value="1"/>
</dbReference>
<dbReference type="Pfam" id="PF00400">
    <property type="entry name" value="WD40"/>
    <property type="match status" value="1"/>
</dbReference>
<protein>
    <submittedName>
        <fullName evidence="10">tRNA (Guanine-N(7)-)-methyltransferase non-catalytic subunit wuho</fullName>
    </submittedName>
</protein>
<gene>
    <name evidence="10" type="ORF">OBRU01_11479</name>
</gene>
<reference evidence="10 11" key="1">
    <citation type="journal article" date="2015" name="Genome Biol. Evol.">
        <title>The genome of winter moth (Operophtera brumata) provides a genomic perspective on sexual dimorphism and phenology.</title>
        <authorList>
            <person name="Derks M.F."/>
            <person name="Smit S."/>
            <person name="Salis L."/>
            <person name="Schijlen E."/>
            <person name="Bossers A."/>
            <person name="Mateman C."/>
            <person name="Pijl A.S."/>
            <person name="de Ridder D."/>
            <person name="Groenen M.A."/>
            <person name="Visser M.E."/>
            <person name="Megens H.J."/>
        </authorList>
    </citation>
    <scope>NUCLEOTIDE SEQUENCE [LARGE SCALE GENOMIC DNA]</scope>
    <source>
        <strain evidence="10">WM2013NL</strain>
        <tissue evidence="10">Head and thorax</tissue>
    </source>
</reference>
<dbReference type="AlphaFoldDB" id="A0A0L7L6M5"/>
<dbReference type="GO" id="GO:0005829">
    <property type="term" value="C:cytosol"/>
    <property type="evidence" value="ECO:0007669"/>
    <property type="project" value="TreeGrafter"/>
</dbReference>
<comment type="function">
    <text evidence="8">Required for the formation of N(7)-methylguanine at position 46 (m7G46) in tRNA. In the complex, it is required to stabilize and induce conformational changes of the catalytic subunit.</text>
</comment>
<organism evidence="10 11">
    <name type="scientific">Operophtera brumata</name>
    <name type="common">Winter moth</name>
    <name type="synonym">Phalaena brumata</name>
    <dbReference type="NCBI Taxonomy" id="104452"/>
    <lineage>
        <taxon>Eukaryota</taxon>
        <taxon>Metazoa</taxon>
        <taxon>Ecdysozoa</taxon>
        <taxon>Arthropoda</taxon>
        <taxon>Hexapoda</taxon>
        <taxon>Insecta</taxon>
        <taxon>Pterygota</taxon>
        <taxon>Neoptera</taxon>
        <taxon>Endopterygota</taxon>
        <taxon>Lepidoptera</taxon>
        <taxon>Glossata</taxon>
        <taxon>Ditrysia</taxon>
        <taxon>Geometroidea</taxon>
        <taxon>Geometridae</taxon>
        <taxon>Larentiinae</taxon>
        <taxon>Operophtera</taxon>
    </lineage>
</organism>
<evidence type="ECO:0000256" key="2">
    <source>
        <dbReference type="ARBA" id="ARBA00022574"/>
    </source>
</evidence>
<comment type="pathway">
    <text evidence="8">tRNA modification; N(7)-methylguanine-tRNA biosynthesis.</text>
</comment>
<evidence type="ECO:0000256" key="7">
    <source>
        <dbReference type="ARBA" id="ARBA00093542"/>
    </source>
</evidence>
<evidence type="ECO:0000256" key="5">
    <source>
        <dbReference type="ARBA" id="ARBA00023242"/>
    </source>
</evidence>
<dbReference type="PANTHER" id="PTHR16288">
    <property type="entry name" value="WD40 REPEAT PROTEIN 4"/>
    <property type="match status" value="1"/>
</dbReference>
<keyword evidence="2 8" id="KW-0853">WD repeat</keyword>
<dbReference type="InterPro" id="IPR015943">
    <property type="entry name" value="WD40/YVTN_repeat-like_dom_sf"/>
</dbReference>
<dbReference type="UniPathway" id="UPA00989"/>
<sequence length="381" mass="43319">MSCLSVTDKYVAVARGLQIDLYDYAKHILIEVSSTAENDQINGVVVSSDSKHLAVTTNVAKQLLLYDLPASKNCKVFDLPRSSSKMRFTSDNSHVLLADKSGDVLSFDINVEDEVNQPKGQKIFGHLSLILDVLQSSNRKYVISSDRDEKIKVSCYPNTYEIQTYCLGHTEFVNHIEELPHDAKYLVSSSGDGTIKIWDYIEGKNCYTIDTFSDVNDVKLRDSFKEKMDEEVPIKTLPIIHLTVTKLNENCSILVVSVHSYEMLLIYSLHSADGKLSHKLETKLKIDKFPTGVQLHDSTLVVYNDVDYSITFYSMLYLNGTISFDKSKVENVFDALSESQGNIHNHFETIKLLFKRKFDNVQEYQERKKLRLEKSAIKNAE</sequence>
<comment type="subunit">
    <text evidence="7">Forms a heterodimer with the catalytic subunit Mettl1. Interacts with mei-P26 and weakly interacts with bgcn; required for the function or formation of the mei-P26-bgcn-bam-sxl complex. Interacts with nanos; may be involved in mei-P26-dependent derepression of the BMP signaling pathway. Interacts with Myc; the interaction may be mediated by mei-P26 and may be involved in the regulation of ribosome biogenesis.</text>
</comment>
<keyword evidence="5 8" id="KW-0539">Nucleus</keyword>
<keyword evidence="10" id="KW-0808">Transferase</keyword>
<dbReference type="STRING" id="104452.A0A0L7L6M5"/>
<dbReference type="PROSITE" id="PS50082">
    <property type="entry name" value="WD_REPEATS_2"/>
    <property type="match status" value="1"/>
</dbReference>
<dbReference type="PANTHER" id="PTHR16288:SF0">
    <property type="entry name" value="TRNA (GUANINE-N(7)-)-METHYLTRANSFERASE NON-CATALYTIC SUBUNIT WDR4"/>
    <property type="match status" value="1"/>
</dbReference>
<dbReference type="GO" id="GO:0005634">
    <property type="term" value="C:nucleus"/>
    <property type="evidence" value="ECO:0007669"/>
    <property type="project" value="UniProtKB-SubCell"/>
</dbReference>
<evidence type="ECO:0000313" key="11">
    <source>
        <dbReference type="Proteomes" id="UP000037510"/>
    </source>
</evidence>
<dbReference type="InterPro" id="IPR001680">
    <property type="entry name" value="WD40_rpt"/>
</dbReference>
<feature type="repeat" description="WD" evidence="9">
    <location>
        <begin position="166"/>
        <end position="208"/>
    </location>
</feature>
<dbReference type="EMBL" id="JTDY01002608">
    <property type="protein sequence ID" value="KOB71107.1"/>
    <property type="molecule type" value="Genomic_DNA"/>
</dbReference>
<evidence type="ECO:0000256" key="8">
    <source>
        <dbReference type="HAMAP-Rule" id="MF_03056"/>
    </source>
</evidence>
<name>A0A0L7L6M5_OPEBR</name>
<comment type="function">
    <text evidence="6">Required for the Mettl1-dependent formation of N(7)-methylguanine at position 46 (m7G46) in tRNA. In the Mettl1-wuho methyltransferase complex, it is required to stabilize and induce conformational changes of the catalytic subunit. Required for binding of nanos mRNA and repression of translation by the mei-P26-bgcn-bam-sxl complex. May cooperate with mei-P26 and nanos to derepress the BMP signaling pathway. May cooperate with mei-P26 to suppress expression of a subset of microRNAs. May cooperate with mei-P26 to regulate bam expression levels in germline cells during gametogenesis. Required to promote mitosis to meiosis transition during gametogenesis. May regulate germline cell division in part by regulating ribosome biogenesis.</text>
</comment>
<evidence type="ECO:0000256" key="6">
    <source>
        <dbReference type="ARBA" id="ARBA00093337"/>
    </source>
</evidence>
<dbReference type="GO" id="GO:0043527">
    <property type="term" value="C:tRNA methyltransferase complex"/>
    <property type="evidence" value="ECO:0007669"/>
    <property type="project" value="TreeGrafter"/>
</dbReference>
<proteinExistence type="inferred from homology"/>
<dbReference type="HAMAP" id="MF_03056">
    <property type="entry name" value="TRM82"/>
    <property type="match status" value="1"/>
</dbReference>
<keyword evidence="10" id="KW-0489">Methyltransferase</keyword>
<evidence type="ECO:0000256" key="3">
    <source>
        <dbReference type="ARBA" id="ARBA00022694"/>
    </source>
</evidence>
<comment type="similarity">
    <text evidence="8">Belongs to the WD repeat TRM82 family.</text>
</comment>